<proteinExistence type="predicted"/>
<evidence type="ECO:0000313" key="1">
    <source>
        <dbReference type="EMBL" id="KNF03474.1"/>
    </source>
</evidence>
<dbReference type="AlphaFoldDB" id="A0A0L0VW12"/>
<comment type="caution">
    <text evidence="1">The sequence shown here is derived from an EMBL/GenBank/DDBJ whole genome shotgun (WGS) entry which is preliminary data.</text>
</comment>
<name>A0A0L0VW12_9BASI</name>
<protein>
    <submittedName>
        <fullName evidence="1">Uncharacterized protein</fullName>
    </submittedName>
</protein>
<sequence length="301" mass="34435">MRLPDYICTLLILSSPSFLRPVPCMHTVDMKTALKAPLLEGLHPETKGSYPFIEAGMTVGHHKANGIQQAANRILDSFLEEKDLETIVKPELSQGLKTAWDTSLFYFRTWWMGNHAHFADAGVFGIMSRLFNLNYFYLKKASHPEQLKMDEELTAGLPEDFLEGLEKIRSICARIFKDDEQNPATDTVREVRNKAWWFEMSFASVFPDHLLTELTMVDPHPGLDVTVPDAAEKRRVEQALEWHNIIRDLHLRMDKLQAHSPEIKDYISLVYEPDTPPLPGLEILEAEPDSPPPARYHGLYL</sequence>
<organism evidence="1 2">
    <name type="scientific">Puccinia striiformis f. sp. tritici PST-78</name>
    <dbReference type="NCBI Taxonomy" id="1165861"/>
    <lineage>
        <taxon>Eukaryota</taxon>
        <taxon>Fungi</taxon>
        <taxon>Dikarya</taxon>
        <taxon>Basidiomycota</taxon>
        <taxon>Pucciniomycotina</taxon>
        <taxon>Pucciniomycetes</taxon>
        <taxon>Pucciniales</taxon>
        <taxon>Pucciniaceae</taxon>
        <taxon>Puccinia</taxon>
    </lineage>
</organism>
<accession>A0A0L0VW12</accession>
<dbReference type="EMBL" id="AJIL01000017">
    <property type="protein sequence ID" value="KNF03474.1"/>
    <property type="molecule type" value="Genomic_DNA"/>
</dbReference>
<dbReference type="Proteomes" id="UP000054564">
    <property type="component" value="Unassembled WGS sequence"/>
</dbReference>
<gene>
    <name evidence="1" type="ORF">PSTG_03412</name>
</gene>
<evidence type="ECO:0000313" key="2">
    <source>
        <dbReference type="Proteomes" id="UP000054564"/>
    </source>
</evidence>
<reference evidence="2" key="1">
    <citation type="submission" date="2014-03" db="EMBL/GenBank/DDBJ databases">
        <title>The Genome Sequence of Puccinia striiformis f. sp. tritici PST-78.</title>
        <authorList>
            <consortium name="The Broad Institute Genome Sequencing Platform"/>
            <person name="Cuomo C."/>
            <person name="Hulbert S."/>
            <person name="Chen X."/>
            <person name="Walker B."/>
            <person name="Young S.K."/>
            <person name="Zeng Q."/>
            <person name="Gargeya S."/>
            <person name="Fitzgerald M."/>
            <person name="Haas B."/>
            <person name="Abouelleil A."/>
            <person name="Alvarado L."/>
            <person name="Arachchi H.M."/>
            <person name="Berlin A.M."/>
            <person name="Chapman S.B."/>
            <person name="Goldberg J."/>
            <person name="Griggs A."/>
            <person name="Gujja S."/>
            <person name="Hansen M."/>
            <person name="Howarth C."/>
            <person name="Imamovic A."/>
            <person name="Larimer J."/>
            <person name="McCowan C."/>
            <person name="Montmayeur A."/>
            <person name="Murphy C."/>
            <person name="Neiman D."/>
            <person name="Pearson M."/>
            <person name="Priest M."/>
            <person name="Roberts A."/>
            <person name="Saif S."/>
            <person name="Shea T."/>
            <person name="Sisk P."/>
            <person name="Sykes S."/>
            <person name="Wortman J."/>
            <person name="Nusbaum C."/>
            <person name="Birren B."/>
        </authorList>
    </citation>
    <scope>NUCLEOTIDE SEQUENCE [LARGE SCALE GENOMIC DNA]</scope>
    <source>
        <strain evidence="2">race PST-78</strain>
    </source>
</reference>
<keyword evidence="2" id="KW-1185">Reference proteome</keyword>